<feature type="domain" description="Peptidase M16 C-terminal" evidence="3">
    <location>
        <begin position="185"/>
        <end position="358"/>
    </location>
</feature>
<dbReference type="InterPro" id="IPR011249">
    <property type="entry name" value="Metalloenz_LuxS/M16"/>
</dbReference>
<evidence type="ECO:0000313" key="5">
    <source>
        <dbReference type="Proteomes" id="UP000598196"/>
    </source>
</evidence>
<dbReference type="InterPro" id="IPR011765">
    <property type="entry name" value="Pept_M16_N"/>
</dbReference>
<dbReference type="OrthoDB" id="9811314at2"/>
<dbReference type="PANTHER" id="PTHR11851">
    <property type="entry name" value="METALLOPROTEASE"/>
    <property type="match status" value="1"/>
</dbReference>
<dbReference type="Pfam" id="PF05193">
    <property type="entry name" value="Peptidase_M16_C"/>
    <property type="match status" value="1"/>
</dbReference>
<feature type="chain" id="PRO_5036765528" evidence="1">
    <location>
        <begin position="19"/>
        <end position="432"/>
    </location>
</feature>
<keyword evidence="5" id="KW-1185">Reference proteome</keyword>
<evidence type="ECO:0000313" key="4">
    <source>
        <dbReference type="EMBL" id="GGO34879.1"/>
    </source>
</evidence>
<evidence type="ECO:0000259" key="2">
    <source>
        <dbReference type="Pfam" id="PF00675"/>
    </source>
</evidence>
<comment type="caution">
    <text evidence="4">The sequence shown here is derived from an EMBL/GenBank/DDBJ whole genome shotgun (WGS) entry which is preliminary data.</text>
</comment>
<gene>
    <name evidence="4" type="ORF">GCM10010991_26300</name>
</gene>
<feature type="signal peptide" evidence="1">
    <location>
        <begin position="1"/>
        <end position="18"/>
    </location>
</feature>
<evidence type="ECO:0000259" key="3">
    <source>
        <dbReference type="Pfam" id="PF05193"/>
    </source>
</evidence>
<sequence>MIKRFVTLFFLLASPALAEIKPVEVISPGGIKAWLVEEHSIPFTALEIRFRGGTALDAPDKRGAVNLMTALIEEGAADMNAQKFAETRDGLAAELRFGASVDTVSVSARMLTENRSQAAELLRLALTQPRFDADAVERVRGQVLSNLRAAEKDPGEIAGQSFNALAFGDHPYGTSGDGTVASVTSLTRDDIVAAHRMALARDRIYVAAVGDITAEDLGALLDHVLGGLPETGAPLPGPATVGLSAGVTVVDFPTPQAVVMFGQAGIDRNDPDYFAAYVLNEVLGGEGFGSRLMTELREKRGLTYGAYTWLADYDQADLLAGQFATDNRTAAEAVDILKAEWARMVQGVTEAELNKTKTFLTGAYPLRFDGNAPIANLLVGMQMVGLPLDYIATRNAKVEAVTLDDVKRVAARLIQPDQLRIVVVGQPEGLAP</sequence>
<dbReference type="SUPFAM" id="SSF63411">
    <property type="entry name" value="LuxS/MPP-like metallohydrolase"/>
    <property type="match status" value="2"/>
</dbReference>
<dbReference type="AlphaFoldDB" id="A0A917YNF6"/>
<dbReference type="PANTHER" id="PTHR11851:SF224">
    <property type="entry name" value="PROCESSING PROTEASE"/>
    <property type="match status" value="1"/>
</dbReference>
<dbReference type="GO" id="GO:0046872">
    <property type="term" value="F:metal ion binding"/>
    <property type="evidence" value="ECO:0007669"/>
    <property type="project" value="InterPro"/>
</dbReference>
<dbReference type="RefSeq" id="WP_146287511.1">
    <property type="nucleotide sequence ID" value="NZ_BMLP01000005.1"/>
</dbReference>
<protein>
    <submittedName>
        <fullName evidence="4">Peptidase M16</fullName>
    </submittedName>
</protein>
<feature type="domain" description="Peptidase M16 N-terminal" evidence="2">
    <location>
        <begin position="39"/>
        <end position="174"/>
    </location>
</feature>
<dbReference type="InterPro" id="IPR007863">
    <property type="entry name" value="Peptidase_M16_C"/>
</dbReference>
<organism evidence="4 5">
    <name type="scientific">Gemmobacter aquaticus</name>
    <dbReference type="NCBI Taxonomy" id="490185"/>
    <lineage>
        <taxon>Bacteria</taxon>
        <taxon>Pseudomonadati</taxon>
        <taxon>Pseudomonadota</taxon>
        <taxon>Alphaproteobacteria</taxon>
        <taxon>Rhodobacterales</taxon>
        <taxon>Paracoccaceae</taxon>
        <taxon>Gemmobacter</taxon>
    </lineage>
</organism>
<reference evidence="4 5" key="1">
    <citation type="journal article" date="2014" name="Int. J. Syst. Evol. Microbiol.">
        <title>Complete genome sequence of Corynebacterium casei LMG S-19264T (=DSM 44701T), isolated from a smear-ripened cheese.</title>
        <authorList>
            <consortium name="US DOE Joint Genome Institute (JGI-PGF)"/>
            <person name="Walter F."/>
            <person name="Albersmeier A."/>
            <person name="Kalinowski J."/>
            <person name="Ruckert C."/>
        </authorList>
    </citation>
    <scope>NUCLEOTIDE SEQUENCE [LARGE SCALE GENOMIC DNA]</scope>
    <source>
        <strain evidence="4 5">CGMCC 1.7029</strain>
    </source>
</reference>
<dbReference type="EMBL" id="BMLP01000005">
    <property type="protein sequence ID" value="GGO34879.1"/>
    <property type="molecule type" value="Genomic_DNA"/>
</dbReference>
<name>A0A917YNF6_9RHOB</name>
<keyword evidence="1" id="KW-0732">Signal</keyword>
<evidence type="ECO:0000256" key="1">
    <source>
        <dbReference type="SAM" id="SignalP"/>
    </source>
</evidence>
<dbReference type="Gene3D" id="3.30.830.10">
    <property type="entry name" value="Metalloenzyme, LuxS/M16 peptidase-like"/>
    <property type="match status" value="2"/>
</dbReference>
<accession>A0A917YNF6</accession>
<dbReference type="InterPro" id="IPR050361">
    <property type="entry name" value="MPP/UQCRC_Complex"/>
</dbReference>
<dbReference type="Pfam" id="PF00675">
    <property type="entry name" value="Peptidase_M16"/>
    <property type="match status" value="1"/>
</dbReference>
<proteinExistence type="predicted"/>
<dbReference type="Proteomes" id="UP000598196">
    <property type="component" value="Unassembled WGS sequence"/>
</dbReference>